<dbReference type="PROSITE" id="PS00137">
    <property type="entry name" value="SUBTILASE_HIS"/>
    <property type="match status" value="1"/>
</dbReference>
<gene>
    <name evidence="12" type="ORF">HR45_06880</name>
</gene>
<evidence type="ECO:0000256" key="9">
    <source>
        <dbReference type="SAM" id="SignalP"/>
    </source>
</evidence>
<dbReference type="Gene3D" id="3.30.70.80">
    <property type="entry name" value="Peptidase S8 propeptide/proteinase inhibitor I9"/>
    <property type="match status" value="1"/>
</dbReference>
<keyword evidence="4" id="KW-0479">Metal-binding</keyword>
<evidence type="ECO:0000259" key="11">
    <source>
        <dbReference type="Pfam" id="PF02225"/>
    </source>
</evidence>
<dbReference type="EMBL" id="JPEO01000003">
    <property type="protein sequence ID" value="KFZ38215.1"/>
    <property type="molecule type" value="Genomic_DNA"/>
</dbReference>
<feature type="domain" description="Peptidase S8/S53" evidence="10">
    <location>
        <begin position="113"/>
        <end position="292"/>
    </location>
</feature>
<dbReference type="SUPFAM" id="SSF54897">
    <property type="entry name" value="Protease propeptides/inhibitors"/>
    <property type="match status" value="1"/>
</dbReference>
<accession>A0A094JE60</accession>
<dbReference type="InterPro" id="IPR022398">
    <property type="entry name" value="Peptidase_S8_His-AS"/>
</dbReference>
<dbReference type="PROSITE" id="PS00138">
    <property type="entry name" value="SUBTILASE_SER"/>
    <property type="match status" value="1"/>
</dbReference>
<feature type="signal peptide" evidence="9">
    <location>
        <begin position="1"/>
        <end position="21"/>
    </location>
</feature>
<dbReference type="InterPro" id="IPR050131">
    <property type="entry name" value="Peptidase_S8_subtilisin-like"/>
</dbReference>
<evidence type="ECO:0000256" key="1">
    <source>
        <dbReference type="ARBA" id="ARBA00011073"/>
    </source>
</evidence>
<dbReference type="InterPro" id="IPR034202">
    <property type="entry name" value="Subtilisin_Carlsberg-like"/>
</dbReference>
<keyword evidence="5 8" id="KW-0378">Hydrolase</keyword>
<dbReference type="Gene3D" id="3.50.30.30">
    <property type="match status" value="1"/>
</dbReference>
<dbReference type="InterPro" id="IPR036852">
    <property type="entry name" value="Peptidase_S8/S53_dom_sf"/>
</dbReference>
<dbReference type="Gene3D" id="3.40.50.200">
    <property type="entry name" value="Peptidase S8/S53 domain"/>
    <property type="match status" value="1"/>
</dbReference>
<feature type="active site" description="Charge relay system" evidence="7 8">
    <location>
        <position position="120"/>
    </location>
</feature>
<evidence type="ECO:0000256" key="3">
    <source>
        <dbReference type="ARBA" id="ARBA00022670"/>
    </source>
</evidence>
<dbReference type="Pfam" id="PF00082">
    <property type="entry name" value="Peptidase_S8"/>
    <property type="match status" value="2"/>
</dbReference>
<dbReference type="InterPro" id="IPR003137">
    <property type="entry name" value="PA_domain"/>
</dbReference>
<dbReference type="PANTHER" id="PTHR43806">
    <property type="entry name" value="PEPTIDASE S8"/>
    <property type="match status" value="1"/>
</dbReference>
<keyword evidence="13" id="KW-1185">Reference proteome</keyword>
<dbReference type="PROSITE" id="PS51892">
    <property type="entry name" value="SUBTILASE"/>
    <property type="match status" value="1"/>
</dbReference>
<dbReference type="AlphaFoldDB" id="A0A094JE60"/>
<feature type="active site" description="Charge relay system" evidence="7 8">
    <location>
        <position position="430"/>
    </location>
</feature>
<dbReference type="MEROPS" id="S08.111"/>
<feature type="chain" id="PRO_5001900562" evidence="9">
    <location>
        <begin position="22"/>
        <end position="518"/>
    </location>
</feature>
<dbReference type="CDD" id="cd07477">
    <property type="entry name" value="Peptidases_S8_Subtilisin_subset"/>
    <property type="match status" value="1"/>
</dbReference>
<evidence type="ECO:0000256" key="2">
    <source>
        <dbReference type="ARBA" id="ARBA00022512"/>
    </source>
</evidence>
<dbReference type="Pfam" id="PF02225">
    <property type="entry name" value="PA"/>
    <property type="match status" value="1"/>
</dbReference>
<name>A0A094JE60_9GAMM</name>
<evidence type="ECO:0000259" key="10">
    <source>
        <dbReference type="Pfam" id="PF00082"/>
    </source>
</evidence>
<evidence type="ECO:0000256" key="8">
    <source>
        <dbReference type="PROSITE-ProRule" id="PRU01240"/>
    </source>
</evidence>
<dbReference type="InterPro" id="IPR037045">
    <property type="entry name" value="S8pro/Inhibitor_I9_sf"/>
</dbReference>
<dbReference type="PANTHER" id="PTHR43806:SF11">
    <property type="entry name" value="CEREVISIN-RELATED"/>
    <property type="match status" value="1"/>
</dbReference>
<keyword evidence="6 8" id="KW-0720">Serine protease</keyword>
<dbReference type="InterPro" id="IPR023828">
    <property type="entry name" value="Peptidase_S8_Ser-AS"/>
</dbReference>
<feature type="domain" description="Peptidase S8/S53" evidence="10">
    <location>
        <begin position="418"/>
        <end position="478"/>
    </location>
</feature>
<dbReference type="OrthoDB" id="9790784at2"/>
<comment type="similarity">
    <text evidence="1 8">Belongs to the peptidase S8 family.</text>
</comment>
<keyword evidence="3 8" id="KW-0645">Protease</keyword>
<dbReference type="InterPro" id="IPR015500">
    <property type="entry name" value="Peptidase_S8_subtilisin-rel"/>
</dbReference>
<dbReference type="GO" id="GO:0005615">
    <property type="term" value="C:extracellular space"/>
    <property type="evidence" value="ECO:0007669"/>
    <property type="project" value="TreeGrafter"/>
</dbReference>
<dbReference type="InterPro" id="IPR000209">
    <property type="entry name" value="Peptidase_S8/S53_dom"/>
</dbReference>
<reference evidence="12 13" key="1">
    <citation type="submission" date="2014-06" db="EMBL/GenBank/DDBJ databases">
        <title>Shewanella sp. YQH10.</title>
        <authorList>
            <person name="Liu Y."/>
            <person name="Zeng R."/>
        </authorList>
    </citation>
    <scope>NUCLEOTIDE SEQUENCE [LARGE SCALE GENOMIC DNA]</scope>
    <source>
        <strain evidence="12 13">YQH10</strain>
    </source>
</reference>
<evidence type="ECO:0000256" key="6">
    <source>
        <dbReference type="ARBA" id="ARBA00022825"/>
    </source>
</evidence>
<dbReference type="STRING" id="1515746.HR45_06880"/>
<dbReference type="GO" id="GO:0004252">
    <property type="term" value="F:serine-type endopeptidase activity"/>
    <property type="evidence" value="ECO:0007669"/>
    <property type="project" value="UniProtKB-UniRule"/>
</dbReference>
<dbReference type="PRINTS" id="PR00723">
    <property type="entry name" value="SUBTILISIN"/>
</dbReference>
<evidence type="ECO:0000313" key="13">
    <source>
        <dbReference type="Proteomes" id="UP000029264"/>
    </source>
</evidence>
<dbReference type="GO" id="GO:0006508">
    <property type="term" value="P:proteolysis"/>
    <property type="evidence" value="ECO:0007669"/>
    <property type="project" value="UniProtKB-KW"/>
</dbReference>
<protein>
    <submittedName>
        <fullName evidence="12">Peptidase S8</fullName>
    </submittedName>
</protein>
<evidence type="ECO:0000256" key="5">
    <source>
        <dbReference type="ARBA" id="ARBA00022801"/>
    </source>
</evidence>
<keyword evidence="9" id="KW-0732">Signal</keyword>
<comment type="caution">
    <text evidence="12">The sequence shown here is derived from an EMBL/GenBank/DDBJ whole genome shotgun (WGS) entry which is preliminary data.</text>
</comment>
<keyword evidence="2" id="KW-0964">Secreted</keyword>
<dbReference type="GO" id="GO:0046872">
    <property type="term" value="F:metal ion binding"/>
    <property type="evidence" value="ECO:0007669"/>
    <property type="project" value="UniProtKB-KW"/>
</dbReference>
<evidence type="ECO:0000256" key="4">
    <source>
        <dbReference type="ARBA" id="ARBA00022723"/>
    </source>
</evidence>
<keyword evidence="2" id="KW-0134">Cell wall</keyword>
<feature type="active site" description="Charge relay system" evidence="7 8">
    <location>
        <position position="154"/>
    </location>
</feature>
<dbReference type="RefSeq" id="WP_037441060.1">
    <property type="nucleotide sequence ID" value="NZ_JPEO01000003.1"/>
</dbReference>
<feature type="domain" description="PA" evidence="11">
    <location>
        <begin position="336"/>
        <end position="406"/>
    </location>
</feature>
<proteinExistence type="inferred from homology"/>
<evidence type="ECO:0000256" key="7">
    <source>
        <dbReference type="PIRSR" id="PIRSR615500-1"/>
    </source>
</evidence>
<evidence type="ECO:0000313" key="12">
    <source>
        <dbReference type="EMBL" id="KFZ38215.1"/>
    </source>
</evidence>
<dbReference type="eggNOG" id="COG1404">
    <property type="taxonomic scope" value="Bacteria"/>
</dbReference>
<dbReference type="SUPFAM" id="SSF52743">
    <property type="entry name" value="Subtilisin-like"/>
    <property type="match status" value="1"/>
</dbReference>
<dbReference type="Proteomes" id="UP000029264">
    <property type="component" value="Unassembled WGS sequence"/>
</dbReference>
<organism evidence="12 13">
    <name type="scientific">Shewanella mangrovi</name>
    <dbReference type="NCBI Taxonomy" id="1515746"/>
    <lineage>
        <taxon>Bacteria</taxon>
        <taxon>Pseudomonadati</taxon>
        <taxon>Pseudomonadota</taxon>
        <taxon>Gammaproteobacteria</taxon>
        <taxon>Alteromonadales</taxon>
        <taxon>Shewanellaceae</taxon>
        <taxon>Shewanella</taxon>
    </lineage>
</organism>
<sequence length="518" mass="52881">MRISLKPVAALALLLSWSLSAAESERYIVSYKTGAGPSVKALLKANGATLKLDLAKHNAAAVTMSANALKGLQHNPNIEFIEQDVKRYPLMQTQPYGIGMVQADQVSDAEAGNMTVCIIDSGYDIEHEDLAANNVSGANDPDGTGNWFEDQNHHGTHVAGTIAALNNSVGVVGVNPSGQLNLFIVKVFDADGWAYSSSLIHALDTCQIAGANVINMSLGGSFKSRAEERAFSNADKAGILSVAAAGNDGNSRSSYPASYASVVSVAAIDSNKQRASFSQYNSQVELAAPGVLVQSSVPMNTGEVADLIASGQAYEAIPMDGSPTLSSAGAMVDCGTGESFCDASGKLCLIERGNINFSAKVLNCQTSGGSGAIIYNNAPGNFSGTLAGVVTGIPSVSISASDGAALLASLPANASLTTAVGSYAFFDGTSMATPHVAGVAALVWSHFPQCSNSQIRSALQATAEDLGTSGRDNETGFGLIQAKAAVDYLTSFGCAGDSSATGGGGDSGGTTCRGKKCR</sequence>